<dbReference type="InterPro" id="IPR002637">
    <property type="entry name" value="RdgB/HAM1"/>
</dbReference>
<dbReference type="InterPro" id="IPR029001">
    <property type="entry name" value="ITPase-like_fam"/>
</dbReference>
<proteinExistence type="predicted"/>
<dbReference type="EMBL" id="MF782455">
    <property type="protein sequence ID" value="ATZ80624.1"/>
    <property type="molecule type" value="Genomic_DNA"/>
</dbReference>
<organism evidence="1">
    <name type="scientific">Bodo saltans virus</name>
    <dbReference type="NCBI Taxonomy" id="2024608"/>
    <lineage>
        <taxon>Viruses</taxon>
        <taxon>Varidnaviria</taxon>
        <taxon>Bamfordvirae</taxon>
        <taxon>Nucleocytoviricota</taxon>
        <taxon>Megaviricetes</taxon>
        <taxon>Imitervirales</taxon>
        <taxon>Mimiviridae</taxon>
        <taxon>Klosneuvirinae</taxon>
        <taxon>Theiavirus</taxon>
        <taxon>Theiavirus salishense</taxon>
    </lineage>
</organism>
<name>A0A2H4UUS9_9VIRU</name>
<evidence type="ECO:0000313" key="1">
    <source>
        <dbReference type="EMBL" id="ATZ80624.1"/>
    </source>
</evidence>
<reference evidence="1" key="1">
    <citation type="journal article" date="2017" name="Elife">
        <title>The kinetoplastid-infecting Bodo saltans virus (BsV), a window into the most abundant giant viruses in the sea.</title>
        <authorList>
            <person name="Deeg C.M."/>
            <person name="Chow C.-E.T."/>
            <person name="Suttle C.A."/>
        </authorList>
    </citation>
    <scope>NUCLEOTIDE SEQUENCE</scope>
    <source>
        <strain evidence="1">NG1</strain>
    </source>
</reference>
<protein>
    <submittedName>
        <fullName evidence="1">Uncharacterized protein</fullName>
    </submittedName>
</protein>
<dbReference type="SUPFAM" id="SSF52972">
    <property type="entry name" value="ITPase-like"/>
    <property type="match status" value="1"/>
</dbReference>
<dbReference type="Gene3D" id="3.90.950.10">
    <property type="match status" value="1"/>
</dbReference>
<gene>
    <name evidence="1" type="ORF">BMW23_0577</name>
</gene>
<sequence length="208" mass="24171">MDELLIECERMNKKYGVNFAMRVIEFDFEQIQDVSTIKVAMNKIKKAKDYFDSHESQFITDDKDREIINEKNYIIVCEDTGLSFTRDNQDSVKFPYNALLQMCNGDYHRTNKELVRQYGKRDAYFTTSYGTYNSKTDLFTVSSHGQEFTVAENYAEDGSGFGFDYMIIPKSANGVFADKTLAQINEKSNLFPKPRLILLRQILTELMQ</sequence>
<keyword evidence="2" id="KW-1185">Reference proteome</keyword>
<dbReference type="GO" id="GO:0009143">
    <property type="term" value="P:nucleoside triphosphate catabolic process"/>
    <property type="evidence" value="ECO:0007669"/>
    <property type="project" value="InterPro"/>
</dbReference>
<dbReference type="Proteomes" id="UP000240325">
    <property type="component" value="Segment"/>
</dbReference>
<evidence type="ECO:0000313" key="2">
    <source>
        <dbReference type="Proteomes" id="UP000240325"/>
    </source>
</evidence>
<dbReference type="Pfam" id="PF01725">
    <property type="entry name" value="Ham1p_like"/>
    <property type="match status" value="1"/>
</dbReference>
<accession>A0A2H4UUS9</accession>
<dbReference type="GO" id="GO:0047429">
    <property type="term" value="F:nucleoside triphosphate diphosphatase activity"/>
    <property type="evidence" value="ECO:0007669"/>
    <property type="project" value="InterPro"/>
</dbReference>